<dbReference type="AlphaFoldDB" id="A0A6V7QMM8"/>
<proteinExistence type="predicted"/>
<dbReference type="EMBL" id="LR862137">
    <property type="protein sequence ID" value="CAD1844141.1"/>
    <property type="molecule type" value="Genomic_DNA"/>
</dbReference>
<name>A0A6V7QMM8_ANACO</name>
<organism evidence="1">
    <name type="scientific">Ananas comosus var. bracteatus</name>
    <name type="common">red pineapple</name>
    <dbReference type="NCBI Taxonomy" id="296719"/>
    <lineage>
        <taxon>Eukaryota</taxon>
        <taxon>Viridiplantae</taxon>
        <taxon>Streptophyta</taxon>
        <taxon>Embryophyta</taxon>
        <taxon>Tracheophyta</taxon>
        <taxon>Spermatophyta</taxon>
        <taxon>Magnoliopsida</taxon>
        <taxon>Liliopsida</taxon>
        <taxon>Poales</taxon>
        <taxon>Bromeliaceae</taxon>
        <taxon>Bromelioideae</taxon>
        <taxon>Ananas</taxon>
    </lineage>
</organism>
<sequence length="392" mass="43917">MSTSPAKPFEHTVAAVTSRGGWARGVFAVPRRRTGAGFAVEVVRNFALSVAVFGAESLLSILRVEFSGSLTSGLGRFSDVSGRCFRSRGSSCLPGISDRDFCWTVLEPATLGVVYGAARYRQGGSVLGSPGEIVSDAFPYLCYSWSRYEFDPTGGTGVFTVPSEIEVFVFGCCCCWLGARQGRHELEPYPRSRARGTPTAEEIENAFPPEFWNIFLSKKTRKMLKYLKDIPGIKWQGPLNPEVQSDDKPMPPIKKFNTSVKSRCRIIRVKKNKKFVEPAQPQHKKRPIEEHIDSMEEYKQVEREPLMIHDFIFKAIEEAKKDSNKREILVEECKEKGEPFGERLAESSPPNVTMKKLSFLLATLGNKKGTLEKFITNGRNKRNDTLQLSQGE</sequence>
<protein>
    <submittedName>
        <fullName evidence="1">Uncharacterized protein</fullName>
    </submittedName>
</protein>
<evidence type="ECO:0000313" key="1">
    <source>
        <dbReference type="EMBL" id="CAD1844141.1"/>
    </source>
</evidence>
<reference evidence="1" key="1">
    <citation type="submission" date="2020-07" db="EMBL/GenBank/DDBJ databases">
        <authorList>
            <person name="Lin J."/>
        </authorList>
    </citation>
    <scope>NUCLEOTIDE SEQUENCE</scope>
</reference>
<gene>
    <name evidence="1" type="ORF">CB5_LOCUS27352</name>
</gene>
<accession>A0A6V7QMM8</accession>